<gene>
    <name evidence="1" type="ORF">SPARVUS_LOCUS5657619</name>
</gene>
<comment type="caution">
    <text evidence="1">The sequence shown here is derived from an EMBL/GenBank/DDBJ whole genome shotgun (WGS) entry which is preliminary data.</text>
</comment>
<dbReference type="EMBL" id="CATNWA010012033">
    <property type="protein sequence ID" value="CAI9562746.1"/>
    <property type="molecule type" value="Genomic_DNA"/>
</dbReference>
<reference evidence="1" key="1">
    <citation type="submission" date="2023-05" db="EMBL/GenBank/DDBJ databases">
        <authorList>
            <person name="Stuckert A."/>
        </authorList>
    </citation>
    <scope>NUCLEOTIDE SEQUENCE</scope>
</reference>
<accession>A0ABN9CTC5</accession>
<name>A0ABN9CTC5_9NEOB</name>
<evidence type="ECO:0000313" key="1">
    <source>
        <dbReference type="EMBL" id="CAI9562746.1"/>
    </source>
</evidence>
<dbReference type="Proteomes" id="UP001162483">
    <property type="component" value="Unassembled WGS sequence"/>
</dbReference>
<evidence type="ECO:0000313" key="2">
    <source>
        <dbReference type="Proteomes" id="UP001162483"/>
    </source>
</evidence>
<organism evidence="1 2">
    <name type="scientific">Staurois parvus</name>
    <dbReference type="NCBI Taxonomy" id="386267"/>
    <lineage>
        <taxon>Eukaryota</taxon>
        <taxon>Metazoa</taxon>
        <taxon>Chordata</taxon>
        <taxon>Craniata</taxon>
        <taxon>Vertebrata</taxon>
        <taxon>Euteleostomi</taxon>
        <taxon>Amphibia</taxon>
        <taxon>Batrachia</taxon>
        <taxon>Anura</taxon>
        <taxon>Neobatrachia</taxon>
        <taxon>Ranoidea</taxon>
        <taxon>Ranidae</taxon>
        <taxon>Staurois</taxon>
    </lineage>
</organism>
<sequence>MQSGKYSSPGTAKPRHIHWIARQRSMIHHSREHISTALEISDCMELLLFQAVSTLL</sequence>
<protein>
    <submittedName>
        <fullName evidence="1">Uncharacterized protein</fullName>
    </submittedName>
</protein>
<keyword evidence="2" id="KW-1185">Reference proteome</keyword>
<proteinExistence type="predicted"/>